<dbReference type="AlphaFoldDB" id="A0A6D2I151"/>
<comment type="cofactor">
    <cofactor evidence="1">
        <name>Mg(2+)</name>
        <dbReference type="ChEBI" id="CHEBI:18420"/>
    </cofactor>
</comment>
<name>A0A6D2I151_9BRAS</name>
<evidence type="ECO:0000259" key="3">
    <source>
        <dbReference type="Pfam" id="PF05970"/>
    </source>
</evidence>
<dbReference type="PANTHER" id="PTHR10492:SF101">
    <property type="entry name" value="ATP-DEPENDENT DNA HELICASE"/>
    <property type="match status" value="1"/>
</dbReference>
<keyword evidence="1" id="KW-0547">Nucleotide-binding</keyword>
<evidence type="ECO:0000313" key="6">
    <source>
        <dbReference type="Proteomes" id="UP000467841"/>
    </source>
</evidence>
<dbReference type="Proteomes" id="UP000467841">
    <property type="component" value="Unassembled WGS sequence"/>
</dbReference>
<feature type="compositionally biased region" description="Basic and acidic residues" evidence="2">
    <location>
        <begin position="416"/>
        <end position="427"/>
    </location>
</feature>
<proteinExistence type="inferred from homology"/>
<evidence type="ECO:0000313" key="5">
    <source>
        <dbReference type="EMBL" id="CAA7018947.1"/>
    </source>
</evidence>
<keyword evidence="6" id="KW-1185">Reference proteome</keyword>
<organism evidence="5 6">
    <name type="scientific">Microthlaspi erraticum</name>
    <dbReference type="NCBI Taxonomy" id="1685480"/>
    <lineage>
        <taxon>Eukaryota</taxon>
        <taxon>Viridiplantae</taxon>
        <taxon>Streptophyta</taxon>
        <taxon>Embryophyta</taxon>
        <taxon>Tracheophyta</taxon>
        <taxon>Spermatophyta</taxon>
        <taxon>Magnoliopsida</taxon>
        <taxon>eudicotyledons</taxon>
        <taxon>Gunneridae</taxon>
        <taxon>Pentapetalae</taxon>
        <taxon>rosids</taxon>
        <taxon>malvids</taxon>
        <taxon>Brassicales</taxon>
        <taxon>Brassicaceae</taxon>
        <taxon>Coluteocarpeae</taxon>
        <taxon>Microthlaspi</taxon>
    </lineage>
</organism>
<comment type="caution">
    <text evidence="5">The sequence shown here is derived from an EMBL/GenBank/DDBJ whole genome shotgun (WGS) entry which is preliminary data.</text>
</comment>
<dbReference type="InterPro" id="IPR027417">
    <property type="entry name" value="P-loop_NTPase"/>
</dbReference>
<keyword evidence="1" id="KW-0234">DNA repair</keyword>
<keyword evidence="1" id="KW-0233">DNA recombination</keyword>
<gene>
    <name evidence="5" type="ORF">MERR_LOCUS6182</name>
</gene>
<dbReference type="OrthoDB" id="1751583at2759"/>
<evidence type="ECO:0000256" key="2">
    <source>
        <dbReference type="SAM" id="MobiDB-lite"/>
    </source>
</evidence>
<keyword evidence="1" id="KW-0378">Hydrolase</keyword>
<feature type="region of interest" description="Disordered" evidence="2">
    <location>
        <begin position="379"/>
        <end position="436"/>
    </location>
</feature>
<dbReference type="GO" id="GO:0005524">
    <property type="term" value="F:ATP binding"/>
    <property type="evidence" value="ECO:0007669"/>
    <property type="project" value="UniProtKB-KW"/>
</dbReference>
<sequence>MLLNVVRGPRSFEEIKTYNGVLYPEFKDACYARGLLEDDQEYIDDICRRSFTCPPSQLCQLFVIMLTSDSLISPEVVWYACWEFLSDDIEMLRRRDLNRPELTKNIRLLSGNLSEEEAKALKEFSEWILDVGNGRIVEPNDGEDETEIPEEFLIMDEEEPIESISRKIYGNSEALQDNTDPNFFQGRAILCPTNEEFDKINQHMLNNLNDTSAMNDEALSTEFLNSIRVAGLPNHNLRLRVGCLVMLLRNIDPIGGLMNGTRLQITQLANFMVEAKKGVTTKRVKTVQTALSRISAQPRRPAGRETLFHARPNHIRPSEVSAKVQDRRPIRITTRETCPAVGHAHRSRHAAHDHAARAGKKPRGRATCLAYHGRCIRPSRETTSRVRPKSSANLHRPTIAADHEPSGPTVPIVLRPRPDRPADRPDRPSNAAVDPKPVLKPVSHIFKPGLTLSRLKRPSTIYIAF</sequence>
<dbReference type="EC" id="5.6.2.3" evidence="1"/>
<reference evidence="5" key="1">
    <citation type="submission" date="2020-01" db="EMBL/GenBank/DDBJ databases">
        <authorList>
            <person name="Mishra B."/>
        </authorList>
    </citation>
    <scope>NUCLEOTIDE SEQUENCE [LARGE SCALE GENOMIC DNA]</scope>
</reference>
<comment type="catalytic activity">
    <reaction evidence="1">
        <text>ATP + H2O = ADP + phosphate + H(+)</text>
        <dbReference type="Rhea" id="RHEA:13065"/>
        <dbReference type="ChEBI" id="CHEBI:15377"/>
        <dbReference type="ChEBI" id="CHEBI:15378"/>
        <dbReference type="ChEBI" id="CHEBI:30616"/>
        <dbReference type="ChEBI" id="CHEBI:43474"/>
        <dbReference type="ChEBI" id="CHEBI:456216"/>
        <dbReference type="EC" id="5.6.2.3"/>
    </reaction>
</comment>
<dbReference type="GO" id="GO:0043139">
    <property type="term" value="F:5'-3' DNA helicase activity"/>
    <property type="evidence" value="ECO:0007669"/>
    <property type="project" value="UniProtKB-EC"/>
</dbReference>
<feature type="domain" description="DNA helicase Pif1-like DEAD-box helicase" evidence="3">
    <location>
        <begin position="101"/>
        <end position="141"/>
    </location>
</feature>
<dbReference type="InterPro" id="IPR049163">
    <property type="entry name" value="Pif1-like_2B_dom"/>
</dbReference>
<feature type="domain" description="DNA helicase Pif1-like 2B" evidence="4">
    <location>
        <begin position="222"/>
        <end position="268"/>
    </location>
</feature>
<dbReference type="EMBL" id="CACVBM020000432">
    <property type="protein sequence ID" value="CAA7018947.1"/>
    <property type="molecule type" value="Genomic_DNA"/>
</dbReference>
<dbReference type="Pfam" id="PF05970">
    <property type="entry name" value="PIF1"/>
    <property type="match status" value="1"/>
</dbReference>
<keyword evidence="1" id="KW-0347">Helicase</keyword>
<dbReference type="InterPro" id="IPR010285">
    <property type="entry name" value="DNA_helicase_pif1-like_DEAD"/>
</dbReference>
<accession>A0A6D2I151</accession>
<feature type="region of interest" description="Disordered" evidence="2">
    <location>
        <begin position="338"/>
        <end position="364"/>
    </location>
</feature>
<evidence type="ECO:0000256" key="1">
    <source>
        <dbReference type="RuleBase" id="RU363044"/>
    </source>
</evidence>
<dbReference type="GO" id="GO:0016787">
    <property type="term" value="F:hydrolase activity"/>
    <property type="evidence" value="ECO:0007669"/>
    <property type="project" value="UniProtKB-KW"/>
</dbReference>
<dbReference type="GO" id="GO:0006310">
    <property type="term" value="P:DNA recombination"/>
    <property type="evidence" value="ECO:0007669"/>
    <property type="project" value="UniProtKB-KW"/>
</dbReference>
<dbReference type="GO" id="GO:0006281">
    <property type="term" value="P:DNA repair"/>
    <property type="evidence" value="ECO:0007669"/>
    <property type="project" value="UniProtKB-KW"/>
</dbReference>
<protein>
    <recommendedName>
        <fullName evidence="1">ATP-dependent DNA helicase</fullName>
        <ecNumber evidence="1">5.6.2.3</ecNumber>
    </recommendedName>
</protein>
<dbReference type="Pfam" id="PF21530">
    <property type="entry name" value="Pif1_2B_dom"/>
    <property type="match status" value="1"/>
</dbReference>
<dbReference type="SUPFAM" id="SSF52540">
    <property type="entry name" value="P-loop containing nucleoside triphosphate hydrolases"/>
    <property type="match status" value="1"/>
</dbReference>
<keyword evidence="1" id="KW-0067">ATP-binding</keyword>
<keyword evidence="1" id="KW-0227">DNA damage</keyword>
<evidence type="ECO:0000259" key="4">
    <source>
        <dbReference type="Pfam" id="PF21530"/>
    </source>
</evidence>
<dbReference type="PANTHER" id="PTHR10492">
    <property type="match status" value="1"/>
</dbReference>
<comment type="similarity">
    <text evidence="1">Belongs to the helicase family.</text>
</comment>
<dbReference type="GO" id="GO:0000723">
    <property type="term" value="P:telomere maintenance"/>
    <property type="evidence" value="ECO:0007669"/>
    <property type="project" value="InterPro"/>
</dbReference>